<name>A0AAE9XCJ8_PORGN</name>
<sequence length="228" mass="26411">MFFICCAEKIGSLLLATLEFILNLLRFKKDGYWKKRKKILIQKPTKTCEILKSSAEVENSFHMNLEEIRQTSNEISILNIGLDLEHISPWLSGYLAAEENKDISIKYQGFILDPESPSIKKLINTGSNINGRNIKESIHRMKKILKSEADIDIKLHKYDYLSPFSGFVLNNKHVYIAPSFIEKEKLIGGSRSQWIYIKVDGNIRAYKEILKMFTSWANVLEMNSKECW</sequence>
<dbReference type="RefSeq" id="WP_130262329.1">
    <property type="nucleotide sequence ID" value="NZ_CP116613.1"/>
</dbReference>
<evidence type="ECO:0000313" key="1">
    <source>
        <dbReference type="EMBL" id="WCF98512.1"/>
    </source>
</evidence>
<reference evidence="1" key="1">
    <citation type="submission" date="2023-01" db="EMBL/GenBank/DDBJ databases">
        <title>Phages are important unrecognized players in the ecology of the oral pathogen Porphyromonas gingivalis.</title>
        <authorList>
            <person name="Matrishin C.B."/>
            <person name="Kauffman K.M."/>
        </authorList>
    </citation>
    <scope>NUCLEOTIDE SEQUENCE</scope>
    <source>
        <strain evidence="1">HG1691old</strain>
    </source>
</reference>
<accession>A0AAE9XCJ8</accession>
<dbReference type="EMBL" id="CP116613">
    <property type="protein sequence ID" value="WCF98512.1"/>
    <property type="molecule type" value="Genomic_DNA"/>
</dbReference>
<dbReference type="AlphaFoldDB" id="A0AAE9XCJ8"/>
<dbReference type="Proteomes" id="UP001179540">
    <property type="component" value="Chromosome"/>
</dbReference>
<protein>
    <submittedName>
        <fullName evidence="1">Uncharacterized protein</fullName>
    </submittedName>
</protein>
<proteinExistence type="predicted"/>
<evidence type="ECO:0000313" key="2">
    <source>
        <dbReference type="Proteomes" id="UP001179540"/>
    </source>
</evidence>
<gene>
    <name evidence="1" type="ORF">NY149_08360</name>
</gene>
<organism evidence="1 2">
    <name type="scientific">Porphyromonas gingivalis</name>
    <name type="common">Bacteroides gingivalis</name>
    <dbReference type="NCBI Taxonomy" id="837"/>
    <lineage>
        <taxon>Bacteria</taxon>
        <taxon>Pseudomonadati</taxon>
        <taxon>Bacteroidota</taxon>
        <taxon>Bacteroidia</taxon>
        <taxon>Bacteroidales</taxon>
        <taxon>Porphyromonadaceae</taxon>
        <taxon>Porphyromonas</taxon>
    </lineage>
</organism>